<feature type="signal peptide" evidence="1">
    <location>
        <begin position="1"/>
        <end position="19"/>
    </location>
</feature>
<dbReference type="EMBL" id="JAKLTR010000002">
    <property type="protein sequence ID" value="MCG2613346.1"/>
    <property type="molecule type" value="Genomic_DNA"/>
</dbReference>
<comment type="caution">
    <text evidence="3">The sequence shown here is derived from an EMBL/GenBank/DDBJ whole genome shotgun (WGS) entry which is preliminary data.</text>
</comment>
<keyword evidence="4" id="KW-1185">Reference proteome</keyword>
<dbReference type="InterPro" id="IPR025665">
    <property type="entry name" value="Beta-barrel_OMP_2"/>
</dbReference>
<accession>A0ABS9KM13</accession>
<proteinExistence type="predicted"/>
<evidence type="ECO:0000256" key="1">
    <source>
        <dbReference type="SAM" id="SignalP"/>
    </source>
</evidence>
<keyword evidence="1" id="KW-0732">Signal</keyword>
<dbReference type="Pfam" id="PF13568">
    <property type="entry name" value="OMP_b-brl_2"/>
    <property type="match status" value="1"/>
</dbReference>
<reference evidence="3" key="1">
    <citation type="submission" date="2022-01" db="EMBL/GenBank/DDBJ databases">
        <authorList>
            <person name="Jo J.-H."/>
            <person name="Im W.-T."/>
        </authorList>
    </citation>
    <scope>NUCLEOTIDE SEQUENCE</scope>
    <source>
        <strain evidence="3">NA20</strain>
    </source>
</reference>
<evidence type="ECO:0000259" key="2">
    <source>
        <dbReference type="Pfam" id="PF13568"/>
    </source>
</evidence>
<evidence type="ECO:0000313" key="4">
    <source>
        <dbReference type="Proteomes" id="UP001165367"/>
    </source>
</evidence>
<protein>
    <submittedName>
        <fullName evidence="3">PorT family protein</fullName>
    </submittedName>
</protein>
<feature type="domain" description="Outer membrane protein beta-barrel" evidence="2">
    <location>
        <begin position="19"/>
        <end position="195"/>
    </location>
</feature>
<dbReference type="Proteomes" id="UP001165367">
    <property type="component" value="Unassembled WGS sequence"/>
</dbReference>
<sequence>MKHLFLAGLICTFFATAHAQVSVTTGLNLSKYSYPADPADLSSRQTIAAFNVGLRYRNPLSEKVSLQPELGFTQKGAVKYPAYPIGFTGPLKYVNRLSYLQLSLPAVASFSLSDTDDEGEPKFEVGAGPYVAGLVRAAVTIVEFDDSRTTTKYSIGSASSDAFRRLDYGLRAVTGFRLLRSVGIHIHYEIGFKNIESNPALKPIRNRNFSLNLSWMFGHTKN</sequence>
<evidence type="ECO:0000313" key="3">
    <source>
        <dbReference type="EMBL" id="MCG2613346.1"/>
    </source>
</evidence>
<gene>
    <name evidence="3" type="ORF">LZZ85_03605</name>
</gene>
<dbReference type="RefSeq" id="WP_237868575.1">
    <property type="nucleotide sequence ID" value="NZ_JAKLTR010000002.1"/>
</dbReference>
<feature type="chain" id="PRO_5046387680" evidence="1">
    <location>
        <begin position="20"/>
        <end position="222"/>
    </location>
</feature>
<name>A0ABS9KM13_9BACT</name>
<organism evidence="3 4">
    <name type="scientific">Terrimonas ginsenosidimutans</name>
    <dbReference type="NCBI Taxonomy" id="2908004"/>
    <lineage>
        <taxon>Bacteria</taxon>
        <taxon>Pseudomonadati</taxon>
        <taxon>Bacteroidota</taxon>
        <taxon>Chitinophagia</taxon>
        <taxon>Chitinophagales</taxon>
        <taxon>Chitinophagaceae</taxon>
        <taxon>Terrimonas</taxon>
    </lineage>
</organism>